<proteinExistence type="predicted"/>
<keyword evidence="6" id="KW-0411">Iron-sulfur</keyword>
<name>A0A0C1MJR2_9GAMM</name>
<dbReference type="InterPro" id="IPR032879">
    <property type="entry name" value="FixG_C"/>
</dbReference>
<dbReference type="Gene3D" id="2.60.40.10">
    <property type="entry name" value="Immunoglobulins"/>
    <property type="match status" value="1"/>
</dbReference>
<dbReference type="InterPro" id="IPR017900">
    <property type="entry name" value="4Fe4S_Fe_S_CS"/>
</dbReference>
<evidence type="ECO:0000313" key="10">
    <source>
        <dbReference type="Proteomes" id="UP000031327"/>
    </source>
</evidence>
<sequence>MKFDIKEEDMIIKPYKQEGPIYIREQKGFFQKIRRNLGWILMLVFIAIPWIPYKGQQAVLFDVSSQQFRIFSQTFLPHDFMILAWVFMAGAFGLFFVTNWLGRVWCGYTCPQTIWMLMFTWVEHRVEGTRNQRIKLDKSNWNSQKTLRKTAKHTIWLLISLFTATSFMAYFVPAKTLYIDMFTLEWSGLVSFWVFLFAFCTYGNAGFLREKMCNVACPYSRFQSVMFDKDTLLVTYDAIRGENRGPRKRKSDHKAQGLGDCVDCNLCVEVCPAGIDIRNGLQYECINCGLCIDACDDTMSKFGYPTGLIQYVSENQTVGKTSSPFRLKLVGYAGLFAVILVTMAIWAFNRTPIEVSVIRDRNALYRVNYEGLVENPYTLSIINKTQQTLQYKVSFNGLDNAKLTAPQEIEIQGGKMLLVPVTIAADGYDIPSKRTPIQFTISANEDSSISITKDSYFYKN</sequence>
<dbReference type="InterPro" id="IPR051684">
    <property type="entry name" value="Electron_Trans/Redox"/>
</dbReference>
<evidence type="ECO:0000256" key="3">
    <source>
        <dbReference type="ARBA" id="ARBA00022723"/>
    </source>
</evidence>
<dbReference type="InterPro" id="IPR017896">
    <property type="entry name" value="4Fe4S_Fe-S-bd"/>
</dbReference>
<dbReference type="InterPro" id="IPR013783">
    <property type="entry name" value="Ig-like_fold"/>
</dbReference>
<dbReference type="PANTHER" id="PTHR30176:SF3">
    <property type="entry name" value="FERREDOXIN-TYPE PROTEIN NAPH"/>
    <property type="match status" value="1"/>
</dbReference>
<keyword evidence="1" id="KW-0813">Transport</keyword>
<feature type="transmembrane region" description="Helical" evidence="7">
    <location>
        <begin position="329"/>
        <end position="348"/>
    </location>
</feature>
<dbReference type="OrthoDB" id="9811700at2"/>
<organism evidence="9 10">
    <name type="scientific">Pseudoalteromonas luteoviolacea</name>
    <dbReference type="NCBI Taxonomy" id="43657"/>
    <lineage>
        <taxon>Bacteria</taxon>
        <taxon>Pseudomonadati</taxon>
        <taxon>Pseudomonadota</taxon>
        <taxon>Gammaproteobacteria</taxon>
        <taxon>Alteromonadales</taxon>
        <taxon>Pseudoalteromonadaceae</taxon>
        <taxon>Pseudoalteromonas</taxon>
    </lineage>
</organism>
<dbReference type="InterPro" id="IPR014116">
    <property type="entry name" value="Cyt_c_oxidase_cbb3_FixG"/>
</dbReference>
<accession>A0A0C1MJR2</accession>
<evidence type="ECO:0000256" key="2">
    <source>
        <dbReference type="ARBA" id="ARBA00022485"/>
    </source>
</evidence>
<keyword evidence="2" id="KW-0004">4Fe-4S</keyword>
<feature type="transmembrane region" description="Helical" evidence="7">
    <location>
        <begin position="82"/>
        <end position="102"/>
    </location>
</feature>
<dbReference type="Pfam" id="PF13746">
    <property type="entry name" value="Fer4_18"/>
    <property type="match status" value="1"/>
</dbReference>
<dbReference type="SUPFAM" id="SSF54862">
    <property type="entry name" value="4Fe-4S ferredoxins"/>
    <property type="match status" value="1"/>
</dbReference>
<evidence type="ECO:0000256" key="7">
    <source>
        <dbReference type="SAM" id="Phobius"/>
    </source>
</evidence>
<evidence type="ECO:0000256" key="6">
    <source>
        <dbReference type="ARBA" id="ARBA00023014"/>
    </source>
</evidence>
<keyword evidence="7" id="KW-0472">Membrane</keyword>
<dbReference type="Gene3D" id="1.10.1060.10">
    <property type="entry name" value="Alpha-helical ferredoxin"/>
    <property type="match status" value="1"/>
</dbReference>
<evidence type="ECO:0000256" key="1">
    <source>
        <dbReference type="ARBA" id="ARBA00022448"/>
    </source>
</evidence>
<dbReference type="PROSITE" id="PS00198">
    <property type="entry name" value="4FE4S_FER_1"/>
    <property type="match status" value="1"/>
</dbReference>
<dbReference type="Proteomes" id="UP000031327">
    <property type="component" value="Unassembled WGS sequence"/>
</dbReference>
<evidence type="ECO:0000256" key="5">
    <source>
        <dbReference type="ARBA" id="ARBA00023004"/>
    </source>
</evidence>
<keyword evidence="4" id="KW-0249">Electron transport</keyword>
<comment type="caution">
    <text evidence="9">The sequence shown here is derived from an EMBL/GenBank/DDBJ whole genome shotgun (WGS) entry which is preliminary data.</text>
</comment>
<dbReference type="PANTHER" id="PTHR30176">
    <property type="entry name" value="FERREDOXIN-TYPE PROTEIN NAPH"/>
    <property type="match status" value="1"/>
</dbReference>
<dbReference type="RefSeq" id="WP_039609027.1">
    <property type="nucleotide sequence ID" value="NZ_JWIC01000005.1"/>
</dbReference>
<protein>
    <submittedName>
        <fullName evidence="9">4Fe-4S ferredoxin</fullName>
    </submittedName>
</protein>
<dbReference type="GO" id="GO:0051539">
    <property type="term" value="F:4 iron, 4 sulfur cluster binding"/>
    <property type="evidence" value="ECO:0007669"/>
    <property type="project" value="UniProtKB-KW"/>
</dbReference>
<dbReference type="NCBIfam" id="TIGR02745">
    <property type="entry name" value="ccoG_rdxA_fixG"/>
    <property type="match status" value="1"/>
</dbReference>
<keyword evidence="3" id="KW-0479">Metal-binding</keyword>
<dbReference type="Pfam" id="PF11614">
    <property type="entry name" value="FixG_C"/>
    <property type="match status" value="1"/>
</dbReference>
<dbReference type="GO" id="GO:0005886">
    <property type="term" value="C:plasma membrane"/>
    <property type="evidence" value="ECO:0007669"/>
    <property type="project" value="TreeGrafter"/>
</dbReference>
<feature type="transmembrane region" description="Helical" evidence="7">
    <location>
        <begin position="36"/>
        <end position="53"/>
    </location>
</feature>
<evidence type="ECO:0000313" key="9">
    <source>
        <dbReference type="EMBL" id="KID57254.1"/>
    </source>
</evidence>
<evidence type="ECO:0000259" key="8">
    <source>
        <dbReference type="PROSITE" id="PS51379"/>
    </source>
</evidence>
<dbReference type="EMBL" id="JWIC01000005">
    <property type="protein sequence ID" value="KID57254.1"/>
    <property type="molecule type" value="Genomic_DNA"/>
</dbReference>
<feature type="transmembrane region" description="Helical" evidence="7">
    <location>
        <begin position="154"/>
        <end position="172"/>
    </location>
</feature>
<keyword evidence="7" id="KW-1133">Transmembrane helix</keyword>
<dbReference type="AlphaFoldDB" id="A0A0C1MJR2"/>
<keyword evidence="7" id="KW-0812">Transmembrane</keyword>
<gene>
    <name evidence="9" type="ORF">JF50_08465</name>
</gene>
<dbReference type="PROSITE" id="PS51379">
    <property type="entry name" value="4FE4S_FER_2"/>
    <property type="match status" value="1"/>
</dbReference>
<reference evidence="9 10" key="1">
    <citation type="submission" date="2014-12" db="EMBL/GenBank/DDBJ databases">
        <title>Draft Genome Sequence of Pseudoalteromonas luteoviolacea HI1.</title>
        <authorList>
            <person name="Asahina A.Y."/>
            <person name="Hadfield M.G."/>
        </authorList>
    </citation>
    <scope>NUCLEOTIDE SEQUENCE [LARGE SCALE GENOMIC DNA]</scope>
    <source>
        <strain evidence="9 10">HI1</strain>
    </source>
</reference>
<dbReference type="GO" id="GO:0046872">
    <property type="term" value="F:metal ion binding"/>
    <property type="evidence" value="ECO:0007669"/>
    <property type="project" value="UniProtKB-KW"/>
</dbReference>
<evidence type="ECO:0000256" key="4">
    <source>
        <dbReference type="ARBA" id="ARBA00022982"/>
    </source>
</evidence>
<dbReference type="InterPro" id="IPR009051">
    <property type="entry name" value="Helical_ferredxn"/>
</dbReference>
<keyword evidence="5" id="KW-0408">Iron</keyword>
<feature type="transmembrane region" description="Helical" evidence="7">
    <location>
        <begin position="184"/>
        <end position="202"/>
    </location>
</feature>
<feature type="domain" description="4Fe-4S ferredoxin-type" evidence="8">
    <location>
        <begin position="252"/>
        <end position="280"/>
    </location>
</feature>